<keyword evidence="19 27" id="KW-0472">Membrane</keyword>
<keyword evidence="22" id="KW-0961">Cell wall biogenesis/degradation</keyword>
<evidence type="ECO:0000256" key="17">
    <source>
        <dbReference type="ARBA" id="ARBA00022984"/>
    </source>
</evidence>
<evidence type="ECO:0000256" key="25">
    <source>
        <dbReference type="ARBA" id="ARBA00049902"/>
    </source>
</evidence>
<feature type="domain" description="Penicillin-binding protein transpeptidase" evidence="28">
    <location>
        <begin position="455"/>
        <end position="745"/>
    </location>
</feature>
<keyword evidence="32" id="KW-1185">Reference proteome</keyword>
<keyword evidence="20" id="KW-0046">Antibiotic resistance</keyword>
<name>A0A2R8BEU6_9RHOB</name>
<dbReference type="GO" id="GO:0005886">
    <property type="term" value="C:plasma membrane"/>
    <property type="evidence" value="ECO:0007669"/>
    <property type="project" value="UniProtKB-SubCell"/>
</dbReference>
<evidence type="ECO:0000259" key="28">
    <source>
        <dbReference type="Pfam" id="PF00905"/>
    </source>
</evidence>
<feature type="domain" description="Glycosyl transferase family 51" evidence="29">
    <location>
        <begin position="60"/>
        <end position="235"/>
    </location>
</feature>
<keyword evidence="13 27" id="KW-0812">Transmembrane</keyword>
<comment type="similarity">
    <text evidence="3">In the C-terminal section; belongs to the transpeptidase family.</text>
</comment>
<evidence type="ECO:0000256" key="26">
    <source>
        <dbReference type="ARBA" id="ARBA00060592"/>
    </source>
</evidence>
<evidence type="ECO:0000256" key="24">
    <source>
        <dbReference type="ARBA" id="ARBA00044770"/>
    </source>
</evidence>
<evidence type="ECO:0000313" key="31">
    <source>
        <dbReference type="EMBL" id="SPH21535.1"/>
    </source>
</evidence>
<keyword evidence="21" id="KW-0511">Multifunctional enzyme</keyword>
<sequence>MFRFILSFFGGIFTTITMGLGMLALTIGAVFWMYGRDLPSHESLAQYTPPTISRIYSGQGRIIDEFAKERRLFAPADTIPDLIKQAFVSAEDKNFYTHEGYDLRGIAAAAIDAIKSRGRDVRGASTITQQVMKNFLLSGDRQAQRKIKEIILASRIEETLDKEQILELYLNEIFLGQNSYGVAAASQTYFNKNLGQLAPHEAATLASLPKAPSDYHPVRRKDRLTSRRNFVLKEMMENGYISETVYESERAKPLRSVQNGDFDSFKKELPPRDYFTDEIRRQLTRDFGEGEFFTGGLSVRATIDNEMQPIAANALRKQLERFDRGQGVWRGTGKFIAEDALSDEAVWRAALADVKVARDVDLENQWYPAVVLEVGNNDARIGIEGVEEDEDGHWVPAKDVQWARKRREDGSLAKKARVAGDLLTVGDVVLVRRMTADADGSFIRWTLRQIPQVQGGFVAMDVDTGRVISMQGGFSYQHSVFNRATQAKRQPGSSFKPFVYAAALDSGYTPATIVVDAPIEINTPQGLWRPKNASNKFYGPTPLRTGIEQSRNLMTIRLAEEVGMDTVAAYAESFGVYDQLGRFLANALGSEETTLYQMVAAYAMFANGGERVRPTLVDRVQDRYGKTVYRHDERTCDDCRIASLDPGFAPQILSDRERVMDPITAYQLTSMMRGVVERGTARKAVKLPVPTAGKTGTTNDSKDVWFVGFTSNIVAGCYIGYDQPRSMGRGASGGGMCGPVFQEFMKEATKKYGGGPFDVPPGGHFINIDRFTGARLGDGASGPNVVAEYFRDGEEPTFGVSFDGGFAMGGDLPLVEEVQRTSKQVTTSTGKKAVVGGKASFGTLSSGGLY</sequence>
<keyword evidence="17" id="KW-0573">Peptidoglycan synthesis</keyword>
<gene>
    <name evidence="31" type="primary">mrcA</name>
    <name evidence="31" type="ORF">ASD8599_02287</name>
</gene>
<organism evidence="31 32">
    <name type="scientific">Ascidiaceihabitans donghaensis</name>
    <dbReference type="NCBI Taxonomy" id="1510460"/>
    <lineage>
        <taxon>Bacteria</taxon>
        <taxon>Pseudomonadati</taxon>
        <taxon>Pseudomonadota</taxon>
        <taxon>Alphaproteobacteria</taxon>
        <taxon>Rhodobacterales</taxon>
        <taxon>Paracoccaceae</taxon>
        <taxon>Ascidiaceihabitans</taxon>
    </lineage>
</organism>
<dbReference type="PANTHER" id="PTHR32282:SF27">
    <property type="entry name" value="PENICILLIN-BINDING PROTEIN 1A"/>
    <property type="match status" value="1"/>
</dbReference>
<keyword evidence="8" id="KW-0997">Cell inner membrane</keyword>
<evidence type="ECO:0000259" key="30">
    <source>
        <dbReference type="Pfam" id="PF17092"/>
    </source>
</evidence>
<dbReference type="Gene3D" id="3.40.710.10">
    <property type="entry name" value="DD-peptidase/beta-lactamase superfamily"/>
    <property type="match status" value="2"/>
</dbReference>
<dbReference type="InterPro" id="IPR023346">
    <property type="entry name" value="Lysozyme-like_dom_sf"/>
</dbReference>
<keyword evidence="15" id="KW-0133">Cell shape</keyword>
<dbReference type="GO" id="GO:0009002">
    <property type="term" value="F:serine-type D-Ala-D-Ala carboxypeptidase activity"/>
    <property type="evidence" value="ECO:0007669"/>
    <property type="project" value="UniProtKB-EC"/>
</dbReference>
<evidence type="ECO:0000256" key="27">
    <source>
        <dbReference type="SAM" id="Phobius"/>
    </source>
</evidence>
<dbReference type="FunFam" id="1.10.3810.10:FF:000003">
    <property type="entry name" value="Penicillin-binding protein 1a"/>
    <property type="match status" value="1"/>
</dbReference>
<evidence type="ECO:0000256" key="23">
    <source>
        <dbReference type="ARBA" id="ARBA00034000"/>
    </source>
</evidence>
<dbReference type="SUPFAM" id="SSF56601">
    <property type="entry name" value="beta-lactamase/transpeptidase-like"/>
    <property type="match status" value="1"/>
</dbReference>
<dbReference type="Pfam" id="PF17092">
    <property type="entry name" value="PCB_OB"/>
    <property type="match status" value="1"/>
</dbReference>
<feature type="transmembrane region" description="Helical" evidence="27">
    <location>
        <begin position="12"/>
        <end position="34"/>
    </location>
</feature>
<reference evidence="31 32" key="1">
    <citation type="submission" date="2018-03" db="EMBL/GenBank/DDBJ databases">
        <authorList>
            <person name="Keele B.F."/>
        </authorList>
    </citation>
    <scope>NUCLEOTIDE SEQUENCE [LARGE SCALE GENOMIC DNA]</scope>
    <source>
        <strain evidence="31 32">CECT 8599</strain>
    </source>
</reference>
<dbReference type="RefSeq" id="WP_108828607.1">
    <property type="nucleotide sequence ID" value="NZ_OMOR01000001.1"/>
</dbReference>
<dbReference type="Pfam" id="PF00912">
    <property type="entry name" value="Transgly"/>
    <property type="match status" value="1"/>
</dbReference>
<keyword evidence="11" id="KW-0328">Glycosyltransferase</keyword>
<dbReference type="InterPro" id="IPR001460">
    <property type="entry name" value="PCN-bd_Tpept"/>
</dbReference>
<evidence type="ECO:0000256" key="20">
    <source>
        <dbReference type="ARBA" id="ARBA00023251"/>
    </source>
</evidence>
<evidence type="ECO:0000256" key="8">
    <source>
        <dbReference type="ARBA" id="ARBA00022519"/>
    </source>
</evidence>
<evidence type="ECO:0000256" key="13">
    <source>
        <dbReference type="ARBA" id="ARBA00022692"/>
    </source>
</evidence>
<protein>
    <recommendedName>
        <fullName evidence="6">Penicillin-binding protein 1A</fullName>
        <ecNumber evidence="24">2.4.99.28</ecNumber>
        <ecNumber evidence="5">3.4.16.4</ecNumber>
    </recommendedName>
</protein>
<dbReference type="GO" id="GO:0046677">
    <property type="term" value="P:response to antibiotic"/>
    <property type="evidence" value="ECO:0007669"/>
    <property type="project" value="UniProtKB-KW"/>
</dbReference>
<dbReference type="GO" id="GO:0008955">
    <property type="term" value="F:peptidoglycan glycosyltransferase activity"/>
    <property type="evidence" value="ECO:0007669"/>
    <property type="project" value="UniProtKB-EC"/>
</dbReference>
<dbReference type="UniPathway" id="UPA00219"/>
<keyword evidence="16" id="KW-0735">Signal-anchor</keyword>
<keyword evidence="9" id="KW-0121">Carboxypeptidase</keyword>
<evidence type="ECO:0000256" key="12">
    <source>
        <dbReference type="ARBA" id="ARBA00022679"/>
    </source>
</evidence>
<keyword evidence="12" id="KW-0808">Transferase</keyword>
<evidence type="ECO:0000256" key="4">
    <source>
        <dbReference type="ARBA" id="ARBA00007739"/>
    </source>
</evidence>
<dbReference type="GO" id="GO:0009252">
    <property type="term" value="P:peptidoglycan biosynthetic process"/>
    <property type="evidence" value="ECO:0007669"/>
    <property type="project" value="UniProtKB-UniPathway"/>
</dbReference>
<dbReference type="InterPro" id="IPR001264">
    <property type="entry name" value="Glyco_trans_51"/>
</dbReference>
<evidence type="ECO:0000313" key="32">
    <source>
        <dbReference type="Proteomes" id="UP000244880"/>
    </source>
</evidence>
<evidence type="ECO:0000256" key="22">
    <source>
        <dbReference type="ARBA" id="ARBA00023316"/>
    </source>
</evidence>
<evidence type="ECO:0000256" key="16">
    <source>
        <dbReference type="ARBA" id="ARBA00022968"/>
    </source>
</evidence>
<dbReference type="InterPro" id="IPR050396">
    <property type="entry name" value="Glycosyltr_51/Transpeptidase"/>
</dbReference>
<evidence type="ECO:0000256" key="6">
    <source>
        <dbReference type="ARBA" id="ARBA00018638"/>
    </source>
</evidence>
<keyword evidence="18 27" id="KW-1133">Transmembrane helix</keyword>
<comment type="pathway">
    <text evidence="26">Glycan biosynthesis.</text>
</comment>
<dbReference type="InterPro" id="IPR036950">
    <property type="entry name" value="PBP_transglycosylase"/>
</dbReference>
<dbReference type="GO" id="GO:0071555">
    <property type="term" value="P:cell wall organization"/>
    <property type="evidence" value="ECO:0007669"/>
    <property type="project" value="UniProtKB-KW"/>
</dbReference>
<evidence type="ECO:0000256" key="15">
    <source>
        <dbReference type="ARBA" id="ARBA00022960"/>
    </source>
</evidence>
<dbReference type="EC" id="3.4.16.4" evidence="5"/>
<dbReference type="AlphaFoldDB" id="A0A2R8BEU6"/>
<dbReference type="Pfam" id="PF00905">
    <property type="entry name" value="Transpeptidase"/>
    <property type="match status" value="1"/>
</dbReference>
<feature type="domain" description="Penicillin-binding protein OB-like" evidence="30">
    <location>
        <begin position="329"/>
        <end position="453"/>
    </location>
</feature>
<evidence type="ECO:0000259" key="29">
    <source>
        <dbReference type="Pfam" id="PF00912"/>
    </source>
</evidence>
<dbReference type="GO" id="GO:0006508">
    <property type="term" value="P:proteolysis"/>
    <property type="evidence" value="ECO:0007669"/>
    <property type="project" value="UniProtKB-KW"/>
</dbReference>
<comment type="catalytic activity">
    <reaction evidence="25">
        <text>[GlcNAc-(1-&gt;4)-Mur2Ac(oyl-L-Ala-gamma-D-Glu-L-Lys-D-Ala-D-Ala)](n)-di-trans,octa-cis-undecaprenyl diphosphate + beta-D-GlcNAc-(1-&gt;4)-Mur2Ac(oyl-L-Ala-gamma-D-Glu-L-Lys-D-Ala-D-Ala)-di-trans,octa-cis-undecaprenyl diphosphate = [GlcNAc-(1-&gt;4)-Mur2Ac(oyl-L-Ala-gamma-D-Glu-L-Lys-D-Ala-D-Ala)](n+1)-di-trans,octa-cis-undecaprenyl diphosphate + di-trans,octa-cis-undecaprenyl diphosphate + H(+)</text>
        <dbReference type="Rhea" id="RHEA:23708"/>
        <dbReference type="Rhea" id="RHEA-COMP:9602"/>
        <dbReference type="Rhea" id="RHEA-COMP:9603"/>
        <dbReference type="ChEBI" id="CHEBI:15378"/>
        <dbReference type="ChEBI" id="CHEBI:58405"/>
        <dbReference type="ChEBI" id="CHEBI:60033"/>
        <dbReference type="ChEBI" id="CHEBI:78435"/>
        <dbReference type="EC" id="2.4.99.28"/>
    </reaction>
</comment>
<evidence type="ECO:0000256" key="14">
    <source>
        <dbReference type="ARBA" id="ARBA00022801"/>
    </source>
</evidence>
<dbReference type="InterPro" id="IPR012338">
    <property type="entry name" value="Beta-lactam/transpept-like"/>
</dbReference>
<dbReference type="Gene3D" id="1.10.3810.10">
    <property type="entry name" value="Biosynthetic peptidoglycan transglycosylase-like"/>
    <property type="match status" value="1"/>
</dbReference>
<dbReference type="EC" id="2.4.99.28" evidence="24"/>
<evidence type="ECO:0000256" key="5">
    <source>
        <dbReference type="ARBA" id="ARBA00012448"/>
    </source>
</evidence>
<keyword evidence="7" id="KW-1003">Cell membrane</keyword>
<evidence type="ECO:0000256" key="3">
    <source>
        <dbReference type="ARBA" id="ARBA00007090"/>
    </source>
</evidence>
<proteinExistence type="inferred from homology"/>
<dbReference type="GO" id="GO:0008360">
    <property type="term" value="P:regulation of cell shape"/>
    <property type="evidence" value="ECO:0007669"/>
    <property type="project" value="UniProtKB-KW"/>
</dbReference>
<evidence type="ECO:0000256" key="9">
    <source>
        <dbReference type="ARBA" id="ARBA00022645"/>
    </source>
</evidence>
<keyword evidence="14" id="KW-0378">Hydrolase</keyword>
<dbReference type="InterPro" id="IPR031376">
    <property type="entry name" value="PCB_OB"/>
</dbReference>
<dbReference type="OrthoDB" id="9766909at2"/>
<evidence type="ECO:0000256" key="11">
    <source>
        <dbReference type="ARBA" id="ARBA00022676"/>
    </source>
</evidence>
<dbReference type="GO" id="GO:0030288">
    <property type="term" value="C:outer membrane-bounded periplasmic space"/>
    <property type="evidence" value="ECO:0007669"/>
    <property type="project" value="TreeGrafter"/>
</dbReference>
<comment type="subcellular location">
    <subcellularLocation>
        <location evidence="1">Cell inner membrane</location>
        <topology evidence="1">Single-pass type II membrane protein</topology>
    </subcellularLocation>
</comment>
<dbReference type="EMBL" id="OMOR01000001">
    <property type="protein sequence ID" value="SPH21535.1"/>
    <property type="molecule type" value="Genomic_DNA"/>
</dbReference>
<evidence type="ECO:0000256" key="21">
    <source>
        <dbReference type="ARBA" id="ARBA00023268"/>
    </source>
</evidence>
<dbReference type="NCBIfam" id="TIGR02074">
    <property type="entry name" value="PBP_1a_fam"/>
    <property type="match status" value="1"/>
</dbReference>
<evidence type="ECO:0000256" key="19">
    <source>
        <dbReference type="ARBA" id="ARBA00023136"/>
    </source>
</evidence>
<comment type="pathway">
    <text evidence="2">Cell wall biogenesis; peptidoglycan biosynthesis.</text>
</comment>
<keyword evidence="10" id="KW-0645">Protease</keyword>
<evidence type="ECO:0000256" key="2">
    <source>
        <dbReference type="ARBA" id="ARBA00004752"/>
    </source>
</evidence>
<evidence type="ECO:0000256" key="1">
    <source>
        <dbReference type="ARBA" id="ARBA00004249"/>
    </source>
</evidence>
<evidence type="ECO:0000256" key="7">
    <source>
        <dbReference type="ARBA" id="ARBA00022475"/>
    </source>
</evidence>
<comment type="catalytic activity">
    <reaction evidence="23">
        <text>Preferential cleavage: (Ac)2-L-Lys-D-Ala-|-D-Ala. Also transpeptidation of peptidyl-alanyl moieties that are N-acyl substituents of D-alanine.</text>
        <dbReference type="EC" id="3.4.16.4"/>
    </reaction>
</comment>
<comment type="similarity">
    <text evidence="4">In the N-terminal section; belongs to the glycosyltransferase 51 family.</text>
</comment>
<evidence type="ECO:0000256" key="18">
    <source>
        <dbReference type="ARBA" id="ARBA00022989"/>
    </source>
</evidence>
<dbReference type="Proteomes" id="UP000244880">
    <property type="component" value="Unassembled WGS sequence"/>
</dbReference>
<dbReference type="PANTHER" id="PTHR32282">
    <property type="entry name" value="BINDING PROTEIN TRANSPEPTIDASE, PUTATIVE-RELATED"/>
    <property type="match status" value="1"/>
</dbReference>
<dbReference type="GO" id="GO:0008658">
    <property type="term" value="F:penicillin binding"/>
    <property type="evidence" value="ECO:0007669"/>
    <property type="project" value="InterPro"/>
</dbReference>
<accession>A0A2R8BEU6</accession>
<dbReference type="SUPFAM" id="SSF53955">
    <property type="entry name" value="Lysozyme-like"/>
    <property type="match status" value="1"/>
</dbReference>
<evidence type="ECO:0000256" key="10">
    <source>
        <dbReference type="ARBA" id="ARBA00022670"/>
    </source>
</evidence>